<sequence>MKEEVVVVVGAGPSGIATSACLNRLSIPNIILEREKCMASLWRNKSYDRVHLHLAKQFCQLPYMGFPATCPTYMSKKQFIQYLDDYASNFDVSPSYDRVVESATYDRVAAKWCIQVRNTKLNDYEEYLAKFLVVATGETCDSYVPSVEGLETFPGEVMHSTQYKSGQVYRNKNVLVVGCGNSGMEIALDLAEYGAKTSIVVRGPYGISRPKEGPFIMKQKYGTYPVIDVGTLTKINSGEIQVLPSIKRLRDNEVEFANGKSYPFDALVFATGFKRSIKKWLKDDESLLDENGVPKLSFPDHNWKGQNGLYCAGLAKKGLIGVALDAQKIATDIKILV</sequence>
<dbReference type="PRINTS" id="PR00368">
    <property type="entry name" value="FADPNR"/>
</dbReference>
<accession>A0A835IG21</accession>
<evidence type="ECO:0000256" key="2">
    <source>
        <dbReference type="ARBA" id="ARBA00023002"/>
    </source>
</evidence>
<dbReference type="PANTHER" id="PTHR43539:SF42">
    <property type="entry name" value="OS01G0273800 PROTEIN"/>
    <property type="match status" value="1"/>
</dbReference>
<dbReference type="GO" id="GO:0103075">
    <property type="term" value="F:indole-3-pyruvate monooxygenase activity"/>
    <property type="evidence" value="ECO:0007669"/>
    <property type="project" value="UniProtKB-EC"/>
</dbReference>
<dbReference type="PIRSF" id="PIRSF000332">
    <property type="entry name" value="FMO"/>
    <property type="match status" value="1"/>
</dbReference>
<proteinExistence type="inferred from homology"/>
<dbReference type="InterPro" id="IPR036188">
    <property type="entry name" value="FAD/NAD-bd_sf"/>
</dbReference>
<dbReference type="AlphaFoldDB" id="A0A835IG21"/>
<dbReference type="GO" id="GO:0050661">
    <property type="term" value="F:NADP binding"/>
    <property type="evidence" value="ECO:0007669"/>
    <property type="project" value="InterPro"/>
</dbReference>
<reference evidence="5 6" key="1">
    <citation type="submission" date="2020-10" db="EMBL/GenBank/DDBJ databases">
        <title>The Coptis chinensis genome and diversification of protoberbering-type alkaloids.</title>
        <authorList>
            <person name="Wang B."/>
            <person name="Shu S."/>
            <person name="Song C."/>
            <person name="Liu Y."/>
        </authorList>
    </citation>
    <scope>NUCLEOTIDE SEQUENCE [LARGE SCALE GENOMIC DNA]</scope>
    <source>
        <strain evidence="5">HL-2020</strain>
        <tissue evidence="5">Leaf</tissue>
    </source>
</reference>
<evidence type="ECO:0000256" key="3">
    <source>
        <dbReference type="ARBA" id="ARBA00039148"/>
    </source>
</evidence>
<comment type="caution">
    <text evidence="5">The sequence shown here is derived from an EMBL/GenBank/DDBJ whole genome shotgun (WGS) entry which is preliminary data.</text>
</comment>
<dbReference type="PRINTS" id="PR00469">
    <property type="entry name" value="PNDRDTASEII"/>
</dbReference>
<organism evidence="5 6">
    <name type="scientific">Coptis chinensis</name>
    <dbReference type="NCBI Taxonomy" id="261450"/>
    <lineage>
        <taxon>Eukaryota</taxon>
        <taxon>Viridiplantae</taxon>
        <taxon>Streptophyta</taxon>
        <taxon>Embryophyta</taxon>
        <taxon>Tracheophyta</taxon>
        <taxon>Spermatophyta</taxon>
        <taxon>Magnoliopsida</taxon>
        <taxon>Ranunculales</taxon>
        <taxon>Ranunculaceae</taxon>
        <taxon>Coptidoideae</taxon>
        <taxon>Coptis</taxon>
    </lineage>
</organism>
<dbReference type="PANTHER" id="PTHR43539">
    <property type="entry name" value="FLAVIN-BINDING MONOOXYGENASE-LIKE PROTEIN (AFU_ORTHOLOGUE AFUA_4G09220)"/>
    <property type="match status" value="1"/>
</dbReference>
<dbReference type="Proteomes" id="UP000631114">
    <property type="component" value="Unassembled WGS sequence"/>
</dbReference>
<dbReference type="EMBL" id="JADFTS010000003">
    <property type="protein sequence ID" value="KAF9617146.1"/>
    <property type="molecule type" value="Genomic_DNA"/>
</dbReference>
<dbReference type="Pfam" id="PF13738">
    <property type="entry name" value="Pyr_redox_3"/>
    <property type="match status" value="1"/>
</dbReference>
<gene>
    <name evidence="5" type="ORF">IFM89_034297</name>
</gene>
<dbReference type="OrthoDB" id="66881at2759"/>
<comment type="catalytic activity">
    <reaction evidence="4">
        <text>indole-3-pyruvate + NADPH + O2 + H(+) = (indol-3-yl)acetate + CO2 + NADP(+) + H2O</text>
        <dbReference type="Rhea" id="RHEA:34331"/>
        <dbReference type="ChEBI" id="CHEBI:15377"/>
        <dbReference type="ChEBI" id="CHEBI:15378"/>
        <dbReference type="ChEBI" id="CHEBI:15379"/>
        <dbReference type="ChEBI" id="CHEBI:16526"/>
        <dbReference type="ChEBI" id="CHEBI:17640"/>
        <dbReference type="ChEBI" id="CHEBI:30854"/>
        <dbReference type="ChEBI" id="CHEBI:57783"/>
        <dbReference type="ChEBI" id="CHEBI:58349"/>
        <dbReference type="EC" id="1.14.13.168"/>
    </reaction>
</comment>
<keyword evidence="2" id="KW-0560">Oxidoreductase</keyword>
<dbReference type="InterPro" id="IPR050982">
    <property type="entry name" value="Auxin_biosynth/cation_transpt"/>
</dbReference>
<keyword evidence="6" id="KW-1185">Reference proteome</keyword>
<evidence type="ECO:0000313" key="6">
    <source>
        <dbReference type="Proteomes" id="UP000631114"/>
    </source>
</evidence>
<dbReference type="InterPro" id="IPR000960">
    <property type="entry name" value="Flavin_mOase"/>
</dbReference>
<evidence type="ECO:0000256" key="1">
    <source>
        <dbReference type="ARBA" id="ARBA00009183"/>
    </source>
</evidence>
<dbReference type="GO" id="GO:0050660">
    <property type="term" value="F:flavin adenine dinucleotide binding"/>
    <property type="evidence" value="ECO:0007669"/>
    <property type="project" value="InterPro"/>
</dbReference>
<dbReference type="SUPFAM" id="SSF51905">
    <property type="entry name" value="FAD/NAD(P)-binding domain"/>
    <property type="match status" value="2"/>
</dbReference>
<evidence type="ECO:0000313" key="5">
    <source>
        <dbReference type="EMBL" id="KAF9617146.1"/>
    </source>
</evidence>
<dbReference type="Gene3D" id="3.50.50.60">
    <property type="entry name" value="FAD/NAD(P)-binding domain"/>
    <property type="match status" value="1"/>
</dbReference>
<protein>
    <recommendedName>
        <fullName evidence="3">indole-3-pyruvate monooxygenase</fullName>
        <ecNumber evidence="3">1.14.13.168</ecNumber>
    </recommendedName>
</protein>
<dbReference type="EC" id="1.14.13.168" evidence="3"/>
<evidence type="ECO:0000256" key="4">
    <source>
        <dbReference type="ARBA" id="ARBA00047707"/>
    </source>
</evidence>
<comment type="similarity">
    <text evidence="1">Belongs to the FMO family.</text>
</comment>
<dbReference type="PROSITE" id="PS51257">
    <property type="entry name" value="PROKAR_LIPOPROTEIN"/>
    <property type="match status" value="1"/>
</dbReference>
<name>A0A835IG21_9MAGN</name>